<dbReference type="Proteomes" id="UP001558613">
    <property type="component" value="Unassembled WGS sequence"/>
</dbReference>
<proteinExistence type="predicted"/>
<reference evidence="1 2" key="1">
    <citation type="submission" date="2023-09" db="EMBL/GenBank/DDBJ databases">
        <authorList>
            <person name="Wang M."/>
        </authorList>
    </citation>
    <scope>NUCLEOTIDE SEQUENCE [LARGE SCALE GENOMIC DNA]</scope>
    <source>
        <strain evidence="1">GT-2023</strain>
        <tissue evidence="1">Liver</tissue>
    </source>
</reference>
<evidence type="ECO:0000313" key="1">
    <source>
        <dbReference type="EMBL" id="KAL1251241.1"/>
    </source>
</evidence>
<evidence type="ECO:0000313" key="2">
    <source>
        <dbReference type="Proteomes" id="UP001558613"/>
    </source>
</evidence>
<accession>A0ABR3LEC2</accession>
<protein>
    <submittedName>
        <fullName evidence="1">Uncharacterized protein</fullName>
    </submittedName>
</protein>
<dbReference type="EMBL" id="JAYMGO010000022">
    <property type="protein sequence ID" value="KAL1251241.1"/>
    <property type="molecule type" value="Genomic_DNA"/>
</dbReference>
<comment type="caution">
    <text evidence="1">The sequence shown here is derived from an EMBL/GenBank/DDBJ whole genome shotgun (WGS) entry which is preliminary data.</text>
</comment>
<organism evidence="1 2">
    <name type="scientific">Cirrhinus molitorella</name>
    <name type="common">mud carp</name>
    <dbReference type="NCBI Taxonomy" id="172907"/>
    <lineage>
        <taxon>Eukaryota</taxon>
        <taxon>Metazoa</taxon>
        <taxon>Chordata</taxon>
        <taxon>Craniata</taxon>
        <taxon>Vertebrata</taxon>
        <taxon>Euteleostomi</taxon>
        <taxon>Actinopterygii</taxon>
        <taxon>Neopterygii</taxon>
        <taxon>Teleostei</taxon>
        <taxon>Ostariophysi</taxon>
        <taxon>Cypriniformes</taxon>
        <taxon>Cyprinidae</taxon>
        <taxon>Labeoninae</taxon>
        <taxon>Labeonini</taxon>
        <taxon>Cirrhinus</taxon>
    </lineage>
</organism>
<name>A0ABR3LEC2_9TELE</name>
<sequence length="183" mass="19874">MDRERGRQNCGVGGFLLAPFQARFIQGLPEDCGISTTSTGVLILSPNISLSALLMATKACLSSKLRVDGGRRGRGVVWGEQRSTVTAFQGFWAVQGERRAGLVLLATQPRKSERYRPKTTDKGPDMKETASCLWHLTMRRAFSVSRVSKVGSGDILDEVEGRIPLATDLVKHPGKVVLSKTCG</sequence>
<gene>
    <name evidence="1" type="ORF">QQF64_019037</name>
</gene>
<keyword evidence="2" id="KW-1185">Reference proteome</keyword>